<dbReference type="Pfam" id="PF13489">
    <property type="entry name" value="Methyltransf_23"/>
    <property type="match status" value="1"/>
</dbReference>
<keyword evidence="1" id="KW-0489">Methyltransferase</keyword>
<dbReference type="PANTHER" id="PTHR43861">
    <property type="entry name" value="TRANS-ACONITATE 2-METHYLTRANSFERASE-RELATED"/>
    <property type="match status" value="1"/>
</dbReference>
<dbReference type="GO" id="GO:0102208">
    <property type="term" value="F:2-polyprenyl-6-hydroxyphenol methylase activity"/>
    <property type="evidence" value="ECO:0007669"/>
    <property type="project" value="UniProtKB-EC"/>
</dbReference>
<dbReference type="EMBL" id="JBHTBN010000006">
    <property type="protein sequence ID" value="MFC7358424.1"/>
    <property type="molecule type" value="Genomic_DNA"/>
</dbReference>
<dbReference type="Gene3D" id="3.40.50.150">
    <property type="entry name" value="Vaccinia Virus protein VP39"/>
    <property type="match status" value="1"/>
</dbReference>
<dbReference type="Proteomes" id="UP001596415">
    <property type="component" value="Unassembled WGS sequence"/>
</dbReference>
<dbReference type="GO" id="GO:0032259">
    <property type="term" value="P:methylation"/>
    <property type="evidence" value="ECO:0007669"/>
    <property type="project" value="UniProtKB-KW"/>
</dbReference>
<gene>
    <name evidence="1" type="ORF">ACFQO1_12055</name>
</gene>
<accession>A0ABW2MTZ1</accession>
<protein>
    <submittedName>
        <fullName evidence="1">Class I SAM-dependent methyltransferase</fullName>
        <ecNumber evidence="1">2.1.1.222</ecNumber>
        <ecNumber evidence="1">2.1.1.64</ecNumber>
    </submittedName>
</protein>
<proteinExistence type="predicted"/>
<comment type="caution">
    <text evidence="1">The sequence shown here is derived from an EMBL/GenBank/DDBJ whole genome shotgun (WGS) entry which is preliminary data.</text>
</comment>
<dbReference type="GO" id="GO:0061542">
    <property type="term" value="F:3-demethylubiquinol 3-O-methyltransferase activity"/>
    <property type="evidence" value="ECO:0007669"/>
    <property type="project" value="UniProtKB-EC"/>
</dbReference>
<organism evidence="1 2">
    <name type="scientific">Jejudonia soesokkakensis</name>
    <dbReference type="NCBI Taxonomy" id="1323432"/>
    <lineage>
        <taxon>Bacteria</taxon>
        <taxon>Pseudomonadati</taxon>
        <taxon>Bacteroidota</taxon>
        <taxon>Flavobacteriia</taxon>
        <taxon>Flavobacteriales</taxon>
        <taxon>Flavobacteriaceae</taxon>
        <taxon>Jejudonia</taxon>
    </lineage>
</organism>
<dbReference type="CDD" id="cd02440">
    <property type="entry name" value="AdoMet_MTases"/>
    <property type="match status" value="1"/>
</dbReference>
<sequence>MKANFEKKYHEIETEHFWFKSRRRYIRDLLNSLPRDAKILDIGCSSGILLNELLEDGFKKENLYGIDVSEKAIANAKANGLVHVFVMDAEKIALEVEFDVVIASDCLEHLKNDVVALQNWYNLVSLRGQIMVFVPAFMSLWSPHDEVNLHYRRYTLSQLKSKMQEAGFRISKASYWNFLLFTPVYLARKLRNLSNKKNTTGDLGGIPKANGLLFKIINAENKLLQRVSFPFGVSTFCIARK</sequence>
<reference evidence="2" key="1">
    <citation type="journal article" date="2019" name="Int. J. Syst. Evol. Microbiol.">
        <title>The Global Catalogue of Microorganisms (GCM) 10K type strain sequencing project: providing services to taxonomists for standard genome sequencing and annotation.</title>
        <authorList>
            <consortium name="The Broad Institute Genomics Platform"/>
            <consortium name="The Broad Institute Genome Sequencing Center for Infectious Disease"/>
            <person name="Wu L."/>
            <person name="Ma J."/>
        </authorList>
    </citation>
    <scope>NUCLEOTIDE SEQUENCE [LARGE SCALE GENOMIC DNA]</scope>
    <source>
        <strain evidence="2">CGMCC 1.16306</strain>
    </source>
</reference>
<dbReference type="EC" id="2.1.1.64" evidence="1"/>
<dbReference type="RefSeq" id="WP_380218392.1">
    <property type="nucleotide sequence ID" value="NZ_JBHTBN010000006.1"/>
</dbReference>
<dbReference type="PANTHER" id="PTHR43861:SF6">
    <property type="entry name" value="METHYLTRANSFERASE TYPE 11"/>
    <property type="match status" value="1"/>
</dbReference>
<keyword evidence="2" id="KW-1185">Reference proteome</keyword>
<evidence type="ECO:0000313" key="2">
    <source>
        <dbReference type="Proteomes" id="UP001596415"/>
    </source>
</evidence>
<dbReference type="SUPFAM" id="SSF53335">
    <property type="entry name" value="S-adenosyl-L-methionine-dependent methyltransferases"/>
    <property type="match status" value="1"/>
</dbReference>
<evidence type="ECO:0000313" key="1">
    <source>
        <dbReference type="EMBL" id="MFC7358424.1"/>
    </source>
</evidence>
<keyword evidence="1" id="KW-0808">Transferase</keyword>
<dbReference type="EC" id="2.1.1.222" evidence="1"/>
<name>A0ABW2MTZ1_9FLAO</name>
<dbReference type="InterPro" id="IPR029063">
    <property type="entry name" value="SAM-dependent_MTases_sf"/>
</dbReference>